<gene>
    <name evidence="1" type="ORF">METZ01_LOCUS237717</name>
</gene>
<reference evidence="1" key="1">
    <citation type="submission" date="2018-05" db="EMBL/GenBank/DDBJ databases">
        <authorList>
            <person name="Lanie J.A."/>
            <person name="Ng W.-L."/>
            <person name="Kazmierczak K.M."/>
            <person name="Andrzejewski T.M."/>
            <person name="Davidsen T.M."/>
            <person name="Wayne K.J."/>
            <person name="Tettelin H."/>
            <person name="Glass J.I."/>
            <person name="Rusch D."/>
            <person name="Podicherti R."/>
            <person name="Tsui H.-C.T."/>
            <person name="Winkler M.E."/>
        </authorList>
    </citation>
    <scope>NUCLEOTIDE SEQUENCE</scope>
</reference>
<proteinExistence type="predicted"/>
<evidence type="ECO:0000313" key="1">
    <source>
        <dbReference type="EMBL" id="SVB84863.1"/>
    </source>
</evidence>
<dbReference type="EMBL" id="UINC01060399">
    <property type="protein sequence ID" value="SVB84863.1"/>
    <property type="molecule type" value="Genomic_DNA"/>
</dbReference>
<accession>A0A382HDM9</accession>
<organism evidence="1">
    <name type="scientific">marine metagenome</name>
    <dbReference type="NCBI Taxonomy" id="408172"/>
    <lineage>
        <taxon>unclassified sequences</taxon>
        <taxon>metagenomes</taxon>
        <taxon>ecological metagenomes</taxon>
    </lineage>
</organism>
<dbReference type="AlphaFoldDB" id="A0A382HDM9"/>
<feature type="non-terminal residue" evidence="1">
    <location>
        <position position="1"/>
    </location>
</feature>
<feature type="non-terminal residue" evidence="1">
    <location>
        <position position="28"/>
    </location>
</feature>
<protein>
    <submittedName>
        <fullName evidence="1">Uncharacterized protein</fullName>
    </submittedName>
</protein>
<name>A0A382HDM9_9ZZZZ</name>
<sequence length="28" mass="3473">NYWLVLDCVICYTNTIWNRTRIQKDDIL</sequence>